<dbReference type="AlphaFoldDB" id="A0A0F6ACH1"/>
<dbReference type="FunFam" id="3.40.50.720:FF:000084">
    <property type="entry name" value="Short-chain dehydrogenase reductase"/>
    <property type="match status" value="1"/>
</dbReference>
<comment type="caution">
    <text evidence="2">The sequence shown here is derived from an EMBL/GenBank/DDBJ whole genome shotgun (WGS) entry which is preliminary data.</text>
</comment>
<evidence type="ECO:0000313" key="2">
    <source>
        <dbReference type="EMBL" id="KKE83912.1"/>
    </source>
</evidence>
<dbReference type="Pfam" id="PF13561">
    <property type="entry name" value="adh_short_C2"/>
    <property type="match status" value="1"/>
</dbReference>
<sequence>MQPVAIITGGSFGIGKAIVEKLLNKNYRVFNLDIVHSDLGEHRQCDVSQVEQVRQTIQSIVEETGRVDALISNAGKHLSATIENTDEATLDSLFALNVKGAYAGIQAVLPAMKAQHDGKIVLISSDQALVGKPNSFAYNLSKHALASMAKTTALDYAQYNIRANAVCPGTIETPLFHNAIDRYCTQSGADKTEVVAEEAALQPLGRLGQPNEVAALVAFLLSDDAAFITGSLQTIDGGYTAR</sequence>
<dbReference type="PATRIC" id="fig|1129367.4.peg.1966"/>
<dbReference type="SUPFAM" id="SSF51735">
    <property type="entry name" value="NAD(P)-binding Rossmann-fold domains"/>
    <property type="match status" value="1"/>
</dbReference>
<dbReference type="PRINTS" id="PR00081">
    <property type="entry name" value="GDHRDH"/>
</dbReference>
<dbReference type="PANTHER" id="PTHR42879">
    <property type="entry name" value="3-OXOACYL-(ACYL-CARRIER-PROTEIN) REDUCTASE"/>
    <property type="match status" value="1"/>
</dbReference>
<dbReference type="PRINTS" id="PR00080">
    <property type="entry name" value="SDRFAMILY"/>
</dbReference>
<comment type="similarity">
    <text evidence="1">Belongs to the short-chain dehydrogenases/reductases (SDR) family.</text>
</comment>
<protein>
    <submittedName>
        <fullName evidence="2">Oxidoreductase</fullName>
    </submittedName>
</protein>
<name>A0A0F6ACH1_9GAMM</name>
<dbReference type="InterPro" id="IPR002347">
    <property type="entry name" value="SDR_fam"/>
</dbReference>
<dbReference type="Gene3D" id="3.40.50.720">
    <property type="entry name" value="NAD(P)-binding Rossmann-like Domain"/>
    <property type="match status" value="1"/>
</dbReference>
<gene>
    <name evidence="2" type="ORF">N479_10905</name>
</gene>
<accession>A0A0F6ACH1</accession>
<evidence type="ECO:0000313" key="3">
    <source>
        <dbReference type="Proteomes" id="UP000033434"/>
    </source>
</evidence>
<dbReference type="CDD" id="cd05233">
    <property type="entry name" value="SDR_c"/>
    <property type="match status" value="1"/>
</dbReference>
<dbReference type="RefSeq" id="WP_046355651.1">
    <property type="nucleotide sequence ID" value="NZ_AUXW01000139.1"/>
</dbReference>
<evidence type="ECO:0000256" key="1">
    <source>
        <dbReference type="ARBA" id="ARBA00006484"/>
    </source>
</evidence>
<proteinExistence type="inferred from homology"/>
<organism evidence="2 3">
    <name type="scientific">Pseudoalteromonas luteoviolacea S4054</name>
    <dbReference type="NCBI Taxonomy" id="1129367"/>
    <lineage>
        <taxon>Bacteria</taxon>
        <taxon>Pseudomonadati</taxon>
        <taxon>Pseudomonadota</taxon>
        <taxon>Gammaproteobacteria</taxon>
        <taxon>Alteromonadales</taxon>
        <taxon>Pseudoalteromonadaceae</taxon>
        <taxon>Pseudoalteromonas</taxon>
    </lineage>
</organism>
<dbReference type="EMBL" id="AUXW01000139">
    <property type="protein sequence ID" value="KKE83912.1"/>
    <property type="molecule type" value="Genomic_DNA"/>
</dbReference>
<dbReference type="InterPro" id="IPR036291">
    <property type="entry name" value="NAD(P)-bd_dom_sf"/>
</dbReference>
<dbReference type="Proteomes" id="UP000033434">
    <property type="component" value="Unassembled WGS sequence"/>
</dbReference>
<dbReference type="PANTHER" id="PTHR42879:SF2">
    <property type="entry name" value="3-OXOACYL-[ACYL-CARRIER-PROTEIN] REDUCTASE FABG"/>
    <property type="match status" value="1"/>
</dbReference>
<reference evidence="2 3" key="1">
    <citation type="journal article" date="2015" name="BMC Genomics">
        <title>Genome mining reveals unlocked bioactive potential of marine Gram-negative bacteria.</title>
        <authorList>
            <person name="Machado H."/>
            <person name="Sonnenschein E.C."/>
            <person name="Melchiorsen J."/>
            <person name="Gram L."/>
        </authorList>
    </citation>
    <scope>NUCLEOTIDE SEQUENCE [LARGE SCALE GENOMIC DNA]</scope>
    <source>
        <strain evidence="2 3">S4054</strain>
    </source>
</reference>
<dbReference type="InterPro" id="IPR050259">
    <property type="entry name" value="SDR"/>
</dbReference>